<protein>
    <recommendedName>
        <fullName evidence="2">Terpene synthase</fullName>
        <ecNumber evidence="2">4.2.3.-</ecNumber>
    </recommendedName>
</protein>
<dbReference type="GO" id="GO:0010333">
    <property type="term" value="F:terpene synthase activity"/>
    <property type="evidence" value="ECO:0007669"/>
    <property type="project" value="InterPro"/>
</dbReference>
<keyword evidence="1 2" id="KW-0456">Lyase</keyword>
<dbReference type="RefSeq" id="WP_184927153.1">
    <property type="nucleotide sequence ID" value="NZ_BMSQ01000061.1"/>
</dbReference>
<reference evidence="3 4" key="1">
    <citation type="submission" date="2020-08" db="EMBL/GenBank/DDBJ databases">
        <title>Genomic Encyclopedia of Type Strains, Phase III (KMG-III): the genomes of soil and plant-associated and newly described type strains.</title>
        <authorList>
            <person name="Whitman W."/>
        </authorList>
    </citation>
    <scope>NUCLEOTIDE SEQUENCE [LARGE SCALE GENOMIC DNA]</scope>
    <source>
        <strain evidence="3 4">CECT 3146</strain>
    </source>
</reference>
<dbReference type="InterPro" id="IPR034686">
    <property type="entry name" value="Terpene_cyclase-like_2"/>
</dbReference>
<dbReference type="PANTHER" id="PTHR35201">
    <property type="entry name" value="TERPENE SYNTHASE"/>
    <property type="match status" value="1"/>
</dbReference>
<dbReference type="PANTHER" id="PTHR35201:SF4">
    <property type="entry name" value="BETA-PINACENE SYNTHASE-RELATED"/>
    <property type="match status" value="1"/>
</dbReference>
<evidence type="ECO:0000256" key="2">
    <source>
        <dbReference type="RuleBase" id="RU366034"/>
    </source>
</evidence>
<accession>A0A7W8F0R5</accession>
<proteinExistence type="inferred from homology"/>
<keyword evidence="4" id="KW-1185">Reference proteome</keyword>
<dbReference type="GO" id="GO:0046872">
    <property type="term" value="F:metal ion binding"/>
    <property type="evidence" value="ECO:0007669"/>
    <property type="project" value="UniProtKB-KW"/>
</dbReference>
<comment type="cofactor">
    <cofactor evidence="2">
        <name>Mg(2+)</name>
        <dbReference type="ChEBI" id="CHEBI:18420"/>
    </cofactor>
</comment>
<organism evidence="3 4">
    <name type="scientific">Streptomyces spectabilis</name>
    <dbReference type="NCBI Taxonomy" id="68270"/>
    <lineage>
        <taxon>Bacteria</taxon>
        <taxon>Bacillati</taxon>
        <taxon>Actinomycetota</taxon>
        <taxon>Actinomycetes</taxon>
        <taxon>Kitasatosporales</taxon>
        <taxon>Streptomycetaceae</taxon>
        <taxon>Streptomyces</taxon>
    </lineage>
</organism>
<evidence type="ECO:0000313" key="3">
    <source>
        <dbReference type="EMBL" id="MBB5110035.1"/>
    </source>
</evidence>
<dbReference type="Gene3D" id="1.10.600.10">
    <property type="entry name" value="Farnesyl Diphosphate Synthase"/>
    <property type="match status" value="1"/>
</dbReference>
<gene>
    <name evidence="3" type="ORF">FHS40_009165</name>
</gene>
<comment type="caution">
    <text evidence="3">The sequence shown here is derived from an EMBL/GenBank/DDBJ whole genome shotgun (WGS) entry which is preliminary data.</text>
</comment>
<comment type="similarity">
    <text evidence="2">Belongs to the terpene synthase family.</text>
</comment>
<keyword evidence="2" id="KW-0479">Metal-binding</keyword>
<dbReference type="EC" id="4.2.3.-" evidence="2"/>
<name>A0A7W8F0R5_STRST</name>
<dbReference type="AlphaFoldDB" id="A0A7W8F0R5"/>
<dbReference type="EMBL" id="JACHJD010000059">
    <property type="protein sequence ID" value="MBB5110035.1"/>
    <property type="molecule type" value="Genomic_DNA"/>
</dbReference>
<dbReference type="Pfam" id="PF19086">
    <property type="entry name" value="Terpene_syn_C_2"/>
    <property type="match status" value="1"/>
</dbReference>
<evidence type="ECO:0000313" key="4">
    <source>
        <dbReference type="Proteomes" id="UP000549009"/>
    </source>
</evidence>
<keyword evidence="2" id="KW-0460">Magnesium</keyword>
<dbReference type="SUPFAM" id="SSF48576">
    <property type="entry name" value="Terpenoid synthases"/>
    <property type="match status" value="1"/>
</dbReference>
<dbReference type="InterPro" id="IPR008949">
    <property type="entry name" value="Isoprenoid_synthase_dom_sf"/>
</dbReference>
<dbReference type="Proteomes" id="UP000549009">
    <property type="component" value="Unassembled WGS sequence"/>
</dbReference>
<evidence type="ECO:0000256" key="1">
    <source>
        <dbReference type="ARBA" id="ARBA00023239"/>
    </source>
</evidence>
<sequence>MTRLELARKEYQDLAKGAMARYALRTAFDHKEFRIADYCADFGPNPAAQEAEDAVRVWARGYGMWLPGVTEHCIDLASYLYPEADTARLVTIGKNFAIDWYLNDTIGRDRVASLAPQDKQAAAQARERLLQVSQTLTEGPGASPVDLACLDMLREVRSGSSAAPEWFPFFLKLWVGNLQTMCRDCNASASGAIPTEAEYVETRTYISGMQHTIALGEFAHNTYLDWPALQRNGLTPVVRRLWWLCAVIGCLSNDLFSFEKEFIQHRSDSNIILVSILNDEHLTLDDAITRVIGRVRHHMIEYLDHARFLTARADELPSSHQAPLQGFIQTTQSCVKATWVWQLLSKRYKFPGSIFEETRFR</sequence>